<dbReference type="Gene3D" id="2.120.10.30">
    <property type="entry name" value="TolB, C-terminal domain"/>
    <property type="match status" value="1"/>
</dbReference>
<protein>
    <submittedName>
        <fullName evidence="4">NHL repeat-containing protein</fullName>
    </submittedName>
</protein>
<evidence type="ECO:0000313" key="5">
    <source>
        <dbReference type="Proteomes" id="UP000324595"/>
    </source>
</evidence>
<dbReference type="Proteomes" id="UP000324595">
    <property type="component" value="Unassembled WGS sequence"/>
</dbReference>
<dbReference type="OrthoDB" id="9799230at2"/>
<keyword evidence="3" id="KW-0732">Signal</keyword>
<dbReference type="InterPro" id="IPR001258">
    <property type="entry name" value="NHL_repeat"/>
</dbReference>
<dbReference type="Pfam" id="PF01436">
    <property type="entry name" value="NHL"/>
    <property type="match status" value="1"/>
</dbReference>
<reference evidence="4 5" key="1">
    <citation type="submission" date="2019-07" db="EMBL/GenBank/DDBJ databases">
        <title>Genomic Encyclopedia of Archaeal and Bacterial Type Strains, Phase II (KMG-II): from individual species to whole genera.</title>
        <authorList>
            <person name="Goeker M."/>
        </authorList>
    </citation>
    <scope>NUCLEOTIDE SEQUENCE [LARGE SCALE GENOMIC DNA]</scope>
    <source>
        <strain evidence="4 5">DSM 21935</strain>
    </source>
</reference>
<evidence type="ECO:0000256" key="3">
    <source>
        <dbReference type="SAM" id="SignalP"/>
    </source>
</evidence>
<organism evidence="4 5">
    <name type="scientific">Fodinibius salinus</name>
    <dbReference type="NCBI Taxonomy" id="860790"/>
    <lineage>
        <taxon>Bacteria</taxon>
        <taxon>Pseudomonadati</taxon>
        <taxon>Balneolota</taxon>
        <taxon>Balneolia</taxon>
        <taxon>Balneolales</taxon>
        <taxon>Balneolaceae</taxon>
        <taxon>Fodinibius</taxon>
    </lineage>
</organism>
<feature type="chain" id="PRO_5022737826" evidence="3">
    <location>
        <begin position="21"/>
        <end position="346"/>
    </location>
</feature>
<comment type="caution">
    <text evidence="4">The sequence shown here is derived from an EMBL/GenBank/DDBJ whole genome shotgun (WGS) entry which is preliminary data.</text>
</comment>
<dbReference type="EMBL" id="VNHY01000002">
    <property type="protein sequence ID" value="TYP93630.1"/>
    <property type="molecule type" value="Genomic_DNA"/>
</dbReference>
<feature type="repeat" description="NHL" evidence="2">
    <location>
        <begin position="104"/>
        <end position="140"/>
    </location>
</feature>
<evidence type="ECO:0000313" key="4">
    <source>
        <dbReference type="EMBL" id="TYP93630.1"/>
    </source>
</evidence>
<gene>
    <name evidence="4" type="ORF">LX73_1337</name>
</gene>
<evidence type="ECO:0000256" key="2">
    <source>
        <dbReference type="PROSITE-ProRule" id="PRU00504"/>
    </source>
</evidence>
<keyword evidence="5" id="KW-1185">Reference proteome</keyword>
<proteinExistence type="predicted"/>
<accession>A0A5D3YJK6</accession>
<dbReference type="RefSeq" id="WP_148898690.1">
    <property type="nucleotide sequence ID" value="NZ_VNHY01000002.1"/>
</dbReference>
<dbReference type="AlphaFoldDB" id="A0A5D3YJK6"/>
<evidence type="ECO:0000256" key="1">
    <source>
        <dbReference type="ARBA" id="ARBA00022737"/>
    </source>
</evidence>
<dbReference type="InterPro" id="IPR011042">
    <property type="entry name" value="6-blade_b-propeller_TolB-like"/>
</dbReference>
<dbReference type="PROSITE" id="PS51125">
    <property type="entry name" value="NHL"/>
    <property type="match status" value="1"/>
</dbReference>
<feature type="signal peptide" evidence="3">
    <location>
        <begin position="1"/>
        <end position="20"/>
    </location>
</feature>
<sequence>MKIRISAIVLTFFLVSNISAQVPKSFYQNYESQPQKTDKRIGLEDSLVSIGPKITLSDFELYELAFLTVDSKGNIAGYDYQLEHIVYFPHDSLSDIKLLGNGVGNGPKEFRYPSDVKFDKDGNIWVTDKNASRITKWSPSGELLKSLPANRNYVRPAKLAVCNFKLYTVSEQYLPSGVMSVLTKGGKLLNSFQKIEDRMQRFPAYMNGEVTCHNENLFIVGSYKNYIRKYDSGGSIIFSRSVQSFEPNKEPMVTKDGKWYTRSDDARRVSGDVWVRNNKLYAGFSGNKNSWYYCLDTYNIEDGGYLRSYIFNHPVEDFTMSDTKIFVIEWDSKNDNRRLAVYKLPN</sequence>
<name>A0A5D3YJK6_9BACT</name>
<keyword evidence="1" id="KW-0677">Repeat</keyword>
<dbReference type="SUPFAM" id="SSF101898">
    <property type="entry name" value="NHL repeat"/>
    <property type="match status" value="1"/>
</dbReference>